<evidence type="ECO:0000313" key="3">
    <source>
        <dbReference type="Proteomes" id="UP001469553"/>
    </source>
</evidence>
<dbReference type="PANTHER" id="PTHR46791:SF11">
    <property type="entry name" value="INTEGRASE CATALYTIC DOMAIN-CONTAINING PROTEIN"/>
    <property type="match status" value="1"/>
</dbReference>
<evidence type="ECO:0000259" key="1">
    <source>
        <dbReference type="Pfam" id="PF24764"/>
    </source>
</evidence>
<comment type="caution">
    <text evidence="2">The sequence shown here is derived from an EMBL/GenBank/DDBJ whole genome shotgun (WGS) entry which is preliminary data.</text>
</comment>
<protein>
    <recommendedName>
        <fullName evidence="1">Integrase core domain-containing protein</fullName>
    </recommendedName>
</protein>
<reference evidence="2 3" key="1">
    <citation type="submission" date="2021-06" db="EMBL/GenBank/DDBJ databases">
        <authorList>
            <person name="Palmer J.M."/>
        </authorList>
    </citation>
    <scope>NUCLEOTIDE SEQUENCE [LARGE SCALE GENOMIC DNA]</scope>
    <source>
        <strain evidence="2 3">AS_MEX2019</strain>
        <tissue evidence="2">Muscle</tissue>
    </source>
</reference>
<dbReference type="PANTHER" id="PTHR46791">
    <property type="entry name" value="EXPRESSED PROTEIN"/>
    <property type="match status" value="1"/>
</dbReference>
<evidence type="ECO:0000313" key="2">
    <source>
        <dbReference type="EMBL" id="MEQ2287726.1"/>
    </source>
</evidence>
<organism evidence="2 3">
    <name type="scientific">Ameca splendens</name>
    <dbReference type="NCBI Taxonomy" id="208324"/>
    <lineage>
        <taxon>Eukaryota</taxon>
        <taxon>Metazoa</taxon>
        <taxon>Chordata</taxon>
        <taxon>Craniata</taxon>
        <taxon>Vertebrata</taxon>
        <taxon>Euteleostomi</taxon>
        <taxon>Actinopterygii</taxon>
        <taxon>Neopterygii</taxon>
        <taxon>Teleostei</taxon>
        <taxon>Neoteleostei</taxon>
        <taxon>Acanthomorphata</taxon>
        <taxon>Ovalentaria</taxon>
        <taxon>Atherinomorphae</taxon>
        <taxon>Cyprinodontiformes</taxon>
        <taxon>Goodeidae</taxon>
        <taxon>Ameca</taxon>
    </lineage>
</organism>
<dbReference type="EMBL" id="JAHRIP010019911">
    <property type="protein sequence ID" value="MEQ2287726.1"/>
    <property type="molecule type" value="Genomic_DNA"/>
</dbReference>
<name>A0ABV0Y1X1_9TELE</name>
<sequence length="184" mass="20842">MASQERLCTLILRATTTASTALEFFLDGVRRFGWPYKVRADQGVENVQIAEMIFNVRGTGCGSFISGKSVHNQRIERLRRDVWTGVTHLYYDVLHSLEEDGFLNFSDSLHLFCAHCGNLGCCSAPSESQICLRKMWQESKCRNLIGRAQDHPIMQTQLLLCPLKAEDIESLRCAVNPVLEETFI</sequence>
<proteinExistence type="predicted"/>
<gene>
    <name evidence="2" type="ORF">AMECASPLE_015578</name>
</gene>
<dbReference type="Pfam" id="PF24764">
    <property type="entry name" value="rva_4"/>
    <property type="match status" value="1"/>
</dbReference>
<feature type="domain" description="Integrase core" evidence="1">
    <location>
        <begin position="13"/>
        <end position="116"/>
    </location>
</feature>
<keyword evidence="3" id="KW-1185">Reference proteome</keyword>
<dbReference type="Proteomes" id="UP001469553">
    <property type="component" value="Unassembled WGS sequence"/>
</dbReference>
<accession>A0ABV0Y1X1</accession>
<dbReference type="InterPro" id="IPR058913">
    <property type="entry name" value="Integrase_dom_put"/>
</dbReference>